<evidence type="ECO:0000313" key="1">
    <source>
        <dbReference type="EMBL" id="BBY93326.1"/>
    </source>
</evidence>
<sequence>MRSLLLKYDGHADEPLLGGVPLAIDTSPERISGNALRTIIVSLPVHVTAPHEVTDAMVDAFGLIRQCGGTACRCRASLMGGRSQTARRPPFRAPVG</sequence>
<protein>
    <submittedName>
        <fullName evidence="1">Uncharacterized protein</fullName>
    </submittedName>
</protein>
<name>A0A9W4FFT2_9MYCO</name>
<dbReference type="EMBL" id="AP022601">
    <property type="protein sequence ID" value="BBY93326.1"/>
    <property type="molecule type" value="Genomic_DNA"/>
</dbReference>
<evidence type="ECO:0000313" key="2">
    <source>
        <dbReference type="Proteomes" id="UP000465785"/>
    </source>
</evidence>
<dbReference type="KEGG" id="mgau:MGALJ_29950"/>
<reference evidence="1 2" key="1">
    <citation type="journal article" date="2019" name="Emerg. Microbes Infect.">
        <title>Comprehensive subspecies identification of 175 nontuberculous mycobacteria species based on 7547 genomic profiles.</title>
        <authorList>
            <person name="Matsumoto Y."/>
            <person name="Kinjo T."/>
            <person name="Motooka D."/>
            <person name="Nabeya D."/>
            <person name="Jung N."/>
            <person name="Uechi K."/>
            <person name="Horii T."/>
            <person name="Iida T."/>
            <person name="Fujita J."/>
            <person name="Nakamura S."/>
        </authorList>
    </citation>
    <scope>NUCLEOTIDE SEQUENCE [LARGE SCALE GENOMIC DNA]</scope>
    <source>
        <strain evidence="1 2">JCM 6399</strain>
    </source>
</reference>
<gene>
    <name evidence="1" type="ORF">MGALJ_29950</name>
</gene>
<dbReference type="Proteomes" id="UP000465785">
    <property type="component" value="Chromosome"/>
</dbReference>
<keyword evidence="2" id="KW-1185">Reference proteome</keyword>
<dbReference type="AlphaFoldDB" id="A0A9W4FFT2"/>
<proteinExistence type="predicted"/>
<accession>A0A9W4FFT2</accession>
<organism evidence="1 2">
    <name type="scientific">Mycobacterium gallinarum</name>
    <dbReference type="NCBI Taxonomy" id="39689"/>
    <lineage>
        <taxon>Bacteria</taxon>
        <taxon>Bacillati</taxon>
        <taxon>Actinomycetota</taxon>
        <taxon>Actinomycetes</taxon>
        <taxon>Mycobacteriales</taxon>
        <taxon>Mycobacteriaceae</taxon>
        <taxon>Mycobacterium</taxon>
    </lineage>
</organism>